<protein>
    <submittedName>
        <fullName evidence="2">Uncharacterized protein</fullName>
    </submittedName>
</protein>
<reference evidence="2" key="1">
    <citation type="journal article" date="2023" name="Mol. Phylogenet. Evol.">
        <title>Genome-scale phylogeny and comparative genomics of the fungal order Sordariales.</title>
        <authorList>
            <person name="Hensen N."/>
            <person name="Bonometti L."/>
            <person name="Westerberg I."/>
            <person name="Brannstrom I.O."/>
            <person name="Guillou S."/>
            <person name="Cros-Aarteil S."/>
            <person name="Calhoun S."/>
            <person name="Haridas S."/>
            <person name="Kuo A."/>
            <person name="Mondo S."/>
            <person name="Pangilinan J."/>
            <person name="Riley R."/>
            <person name="LaButti K."/>
            <person name="Andreopoulos B."/>
            <person name="Lipzen A."/>
            <person name="Chen C."/>
            <person name="Yan M."/>
            <person name="Daum C."/>
            <person name="Ng V."/>
            <person name="Clum A."/>
            <person name="Steindorff A."/>
            <person name="Ohm R.A."/>
            <person name="Martin F."/>
            <person name="Silar P."/>
            <person name="Natvig D.O."/>
            <person name="Lalanne C."/>
            <person name="Gautier V."/>
            <person name="Ament-Velasquez S.L."/>
            <person name="Kruys A."/>
            <person name="Hutchinson M.I."/>
            <person name="Powell A.J."/>
            <person name="Barry K."/>
            <person name="Miller A.N."/>
            <person name="Grigoriev I.V."/>
            <person name="Debuchy R."/>
            <person name="Gladieux P."/>
            <person name="Hiltunen Thoren M."/>
            <person name="Johannesson H."/>
        </authorList>
    </citation>
    <scope>NUCLEOTIDE SEQUENCE</scope>
    <source>
        <strain evidence="2">CBS 314.62</strain>
    </source>
</reference>
<feature type="compositionally biased region" description="Basic and acidic residues" evidence="1">
    <location>
        <begin position="1"/>
        <end position="10"/>
    </location>
</feature>
<organism evidence="2 3">
    <name type="scientific">Podospora appendiculata</name>
    <dbReference type="NCBI Taxonomy" id="314037"/>
    <lineage>
        <taxon>Eukaryota</taxon>
        <taxon>Fungi</taxon>
        <taxon>Dikarya</taxon>
        <taxon>Ascomycota</taxon>
        <taxon>Pezizomycotina</taxon>
        <taxon>Sordariomycetes</taxon>
        <taxon>Sordariomycetidae</taxon>
        <taxon>Sordariales</taxon>
        <taxon>Podosporaceae</taxon>
        <taxon>Podospora</taxon>
    </lineage>
</organism>
<evidence type="ECO:0000313" key="3">
    <source>
        <dbReference type="Proteomes" id="UP001270362"/>
    </source>
</evidence>
<accession>A0AAE1C9W2</accession>
<gene>
    <name evidence="2" type="ORF">B0T22DRAFT_481953</name>
</gene>
<dbReference type="EMBL" id="JAULSO010000003">
    <property type="protein sequence ID" value="KAK3684947.1"/>
    <property type="molecule type" value="Genomic_DNA"/>
</dbReference>
<dbReference type="AlphaFoldDB" id="A0AAE1C9W2"/>
<keyword evidence="3" id="KW-1185">Reference proteome</keyword>
<proteinExistence type="predicted"/>
<evidence type="ECO:0000256" key="1">
    <source>
        <dbReference type="SAM" id="MobiDB-lite"/>
    </source>
</evidence>
<reference evidence="2" key="2">
    <citation type="submission" date="2023-06" db="EMBL/GenBank/DDBJ databases">
        <authorList>
            <consortium name="Lawrence Berkeley National Laboratory"/>
            <person name="Haridas S."/>
            <person name="Hensen N."/>
            <person name="Bonometti L."/>
            <person name="Westerberg I."/>
            <person name="Brannstrom I.O."/>
            <person name="Guillou S."/>
            <person name="Cros-Aarteil S."/>
            <person name="Calhoun S."/>
            <person name="Kuo A."/>
            <person name="Mondo S."/>
            <person name="Pangilinan J."/>
            <person name="Riley R."/>
            <person name="Labutti K."/>
            <person name="Andreopoulos B."/>
            <person name="Lipzen A."/>
            <person name="Chen C."/>
            <person name="Yanf M."/>
            <person name="Daum C."/>
            <person name="Ng V."/>
            <person name="Clum A."/>
            <person name="Steindorff A."/>
            <person name="Ohm R."/>
            <person name="Martin F."/>
            <person name="Silar P."/>
            <person name="Natvig D."/>
            <person name="Lalanne C."/>
            <person name="Gautier V."/>
            <person name="Ament-Velasquez S.L."/>
            <person name="Kruys A."/>
            <person name="Hutchinson M.I."/>
            <person name="Powell A.J."/>
            <person name="Barry K."/>
            <person name="Miller A.N."/>
            <person name="Grigoriev I.V."/>
            <person name="Debuchy R."/>
            <person name="Gladieux P."/>
            <person name="Thoren M.H."/>
            <person name="Johannesson H."/>
        </authorList>
    </citation>
    <scope>NUCLEOTIDE SEQUENCE</scope>
    <source>
        <strain evidence="2">CBS 314.62</strain>
    </source>
</reference>
<name>A0AAE1C9W2_9PEZI</name>
<sequence length="223" mass="24505">METKAKEASRPSRKAKAKPKTPAAQEPGPWSDWIPNAQDARFFYRARLMPDGEYEYQFSPGYPLAAPSTGPVCAAPVPSPPAATMPYAGDGPASWQIADPGPAERAIAPVSETFDRVQQYAIPTVGTLVRCPPVLAGTDDGFSPSMAVVPVGRREKDHRRPKPPKQPKQPTFLMMTPWLAHSRKLGNKVKSEKEINVHSNNRVKVWLKDVAEPGPDEWDRLSS</sequence>
<evidence type="ECO:0000313" key="2">
    <source>
        <dbReference type="EMBL" id="KAK3684947.1"/>
    </source>
</evidence>
<feature type="compositionally biased region" description="Basic residues" evidence="1">
    <location>
        <begin position="156"/>
        <end position="165"/>
    </location>
</feature>
<comment type="caution">
    <text evidence="2">The sequence shown here is derived from an EMBL/GenBank/DDBJ whole genome shotgun (WGS) entry which is preliminary data.</text>
</comment>
<dbReference type="Proteomes" id="UP001270362">
    <property type="component" value="Unassembled WGS sequence"/>
</dbReference>
<feature type="region of interest" description="Disordered" evidence="1">
    <location>
        <begin position="1"/>
        <end position="33"/>
    </location>
</feature>
<feature type="region of interest" description="Disordered" evidence="1">
    <location>
        <begin position="152"/>
        <end position="171"/>
    </location>
</feature>